<evidence type="ECO:0008006" key="3">
    <source>
        <dbReference type="Google" id="ProtNLM"/>
    </source>
</evidence>
<sequence length="128" mass="15219">MMVLLAFPFDYNQTDVDKTDEALQNFKDAILDPNFILMLNEFESKFLPINKHVEKRINDIYLYSSNRLREIEENSKDINADLDNCKENLNMPKVEEFYESYNEKCVKPISFLGKKYFFHRIRSTASCI</sequence>
<keyword evidence="2" id="KW-1185">Reference proteome</keyword>
<protein>
    <recommendedName>
        <fullName evidence="3">PIR Superfamily Protein</fullName>
    </recommendedName>
</protein>
<comment type="caution">
    <text evidence="1">The sequence shown here is derived from an EMBL/GenBank/DDBJ whole genome shotgun (WGS) entry which is preliminary data.</text>
</comment>
<evidence type="ECO:0000313" key="2">
    <source>
        <dbReference type="Proteomes" id="UP001162156"/>
    </source>
</evidence>
<dbReference type="AlphaFoldDB" id="A0AAV8WPD2"/>
<accession>A0AAV8WPD2</accession>
<name>A0AAV8WPD2_9CUCU</name>
<reference evidence="1" key="1">
    <citation type="journal article" date="2023" name="Insect Mol. Biol.">
        <title>Genome sequencing provides insights into the evolution of gene families encoding plant cell wall-degrading enzymes in longhorned beetles.</title>
        <authorList>
            <person name="Shin N.R."/>
            <person name="Okamura Y."/>
            <person name="Kirsch R."/>
            <person name="Pauchet Y."/>
        </authorList>
    </citation>
    <scope>NUCLEOTIDE SEQUENCE</scope>
    <source>
        <strain evidence="1">RBIC_L_NR</strain>
    </source>
</reference>
<proteinExistence type="predicted"/>
<gene>
    <name evidence="1" type="ORF">NQ314_019926</name>
</gene>
<dbReference type="Proteomes" id="UP001162156">
    <property type="component" value="Unassembled WGS sequence"/>
</dbReference>
<organism evidence="1 2">
    <name type="scientific">Rhamnusium bicolor</name>
    <dbReference type="NCBI Taxonomy" id="1586634"/>
    <lineage>
        <taxon>Eukaryota</taxon>
        <taxon>Metazoa</taxon>
        <taxon>Ecdysozoa</taxon>
        <taxon>Arthropoda</taxon>
        <taxon>Hexapoda</taxon>
        <taxon>Insecta</taxon>
        <taxon>Pterygota</taxon>
        <taxon>Neoptera</taxon>
        <taxon>Endopterygota</taxon>
        <taxon>Coleoptera</taxon>
        <taxon>Polyphaga</taxon>
        <taxon>Cucujiformia</taxon>
        <taxon>Chrysomeloidea</taxon>
        <taxon>Cerambycidae</taxon>
        <taxon>Lepturinae</taxon>
        <taxon>Rhagiini</taxon>
        <taxon>Rhamnusium</taxon>
    </lineage>
</organism>
<dbReference type="EMBL" id="JANEYF010005593">
    <property type="protein sequence ID" value="KAJ8927581.1"/>
    <property type="molecule type" value="Genomic_DNA"/>
</dbReference>
<evidence type="ECO:0000313" key="1">
    <source>
        <dbReference type="EMBL" id="KAJ8927581.1"/>
    </source>
</evidence>